<keyword evidence="5" id="KW-1185">Reference proteome</keyword>
<dbReference type="HOGENOM" id="CLU_2335240_0_0_1"/>
<evidence type="ECO:0000313" key="4">
    <source>
        <dbReference type="EMBL" id="ELA42086.1"/>
    </source>
</evidence>
<dbReference type="InParanoid" id="L2GMN8"/>
<dbReference type="OrthoDB" id="10250117at2759"/>
<sequence length="98" mass="11290">MIPTRSESTGKDTTLSTISKDVPTRRYFDFQATTPVDPRVLDAMLPYLTSFYGNPHSRSHSFGWEAEKATENSRKQVADLVNADPKRDYIYKRSHRVH</sequence>
<dbReference type="GO" id="GO:0031071">
    <property type="term" value="F:cysteine desulfurase activity"/>
    <property type="evidence" value="ECO:0007669"/>
    <property type="project" value="TreeGrafter"/>
</dbReference>
<dbReference type="EMBL" id="JH370135">
    <property type="protein sequence ID" value="ELA42086.1"/>
    <property type="molecule type" value="Genomic_DNA"/>
</dbReference>
<dbReference type="GO" id="GO:0016226">
    <property type="term" value="P:iron-sulfur cluster assembly"/>
    <property type="evidence" value="ECO:0007669"/>
    <property type="project" value="TreeGrafter"/>
</dbReference>
<dbReference type="Proteomes" id="UP000011082">
    <property type="component" value="Unassembled WGS sequence"/>
</dbReference>
<dbReference type="InterPro" id="IPR015422">
    <property type="entry name" value="PyrdxlP-dep_Trfase_small"/>
</dbReference>
<evidence type="ECO:0000313" key="5">
    <source>
        <dbReference type="Proteomes" id="UP000011082"/>
    </source>
</evidence>
<dbReference type="STRING" id="993615.L2GMN8"/>
<dbReference type="Gene3D" id="3.90.1150.10">
    <property type="entry name" value="Aspartate Aminotransferase, domain 1"/>
    <property type="match status" value="1"/>
</dbReference>
<dbReference type="PANTHER" id="PTHR11601">
    <property type="entry name" value="CYSTEINE DESULFURYLASE FAMILY MEMBER"/>
    <property type="match status" value="1"/>
</dbReference>
<dbReference type="InterPro" id="IPR015421">
    <property type="entry name" value="PyrdxlP-dep_Trfase_major"/>
</dbReference>
<evidence type="ECO:0000256" key="2">
    <source>
        <dbReference type="ARBA" id="ARBA00006490"/>
    </source>
</evidence>
<feature type="domain" description="Aminotransferase class V" evidence="3">
    <location>
        <begin position="27"/>
        <end position="91"/>
    </location>
</feature>
<protein>
    <submittedName>
        <fullName evidence="4">Cysteine desulfurase, mitosomal</fullName>
    </submittedName>
</protein>
<dbReference type="Pfam" id="PF00266">
    <property type="entry name" value="Aminotran_5"/>
    <property type="match status" value="1"/>
</dbReference>
<proteinExistence type="inferred from homology"/>
<name>L2GMN8_VITCO</name>
<dbReference type="GeneID" id="19881647"/>
<dbReference type="Gene3D" id="3.40.640.10">
    <property type="entry name" value="Type I PLP-dependent aspartate aminotransferase-like (Major domain)"/>
    <property type="match status" value="1"/>
</dbReference>
<dbReference type="VEuPathDB" id="MicrosporidiaDB:VICG_00935"/>
<gene>
    <name evidence="4" type="ORF">VICG_00935</name>
</gene>
<dbReference type="PANTHER" id="PTHR11601:SF34">
    <property type="entry name" value="CYSTEINE DESULFURASE"/>
    <property type="match status" value="1"/>
</dbReference>
<accession>L2GMN8</accession>
<dbReference type="InterPro" id="IPR000192">
    <property type="entry name" value="Aminotrans_V_dom"/>
</dbReference>
<evidence type="ECO:0000259" key="3">
    <source>
        <dbReference type="Pfam" id="PF00266"/>
    </source>
</evidence>
<dbReference type="InterPro" id="IPR015424">
    <property type="entry name" value="PyrdxlP-dep_Trfase"/>
</dbReference>
<dbReference type="GO" id="GO:0005739">
    <property type="term" value="C:mitochondrion"/>
    <property type="evidence" value="ECO:0007669"/>
    <property type="project" value="TreeGrafter"/>
</dbReference>
<comment type="cofactor">
    <cofactor evidence="1">
        <name>pyridoxal 5'-phosphate</name>
        <dbReference type="ChEBI" id="CHEBI:597326"/>
    </cofactor>
</comment>
<reference evidence="5" key="1">
    <citation type="submission" date="2011-05" db="EMBL/GenBank/DDBJ databases">
        <title>The genome sequence of Vittaforma corneae strain ATCC 50505.</title>
        <authorList>
            <consortium name="The Broad Institute Genome Sequencing Platform"/>
            <person name="Cuomo C."/>
            <person name="Didier E."/>
            <person name="Bowers L."/>
            <person name="Young S.K."/>
            <person name="Zeng Q."/>
            <person name="Gargeya S."/>
            <person name="Fitzgerald M."/>
            <person name="Haas B."/>
            <person name="Abouelleil A."/>
            <person name="Alvarado L."/>
            <person name="Arachchi H.M."/>
            <person name="Berlin A."/>
            <person name="Chapman S.B."/>
            <person name="Gearin G."/>
            <person name="Goldberg J."/>
            <person name="Griggs A."/>
            <person name="Gujja S."/>
            <person name="Hansen M."/>
            <person name="Heiman D."/>
            <person name="Howarth C."/>
            <person name="Larimer J."/>
            <person name="Lui A."/>
            <person name="MacDonald P.J.P."/>
            <person name="McCowen C."/>
            <person name="Montmayeur A."/>
            <person name="Murphy C."/>
            <person name="Neiman D."/>
            <person name="Pearson M."/>
            <person name="Priest M."/>
            <person name="Roberts A."/>
            <person name="Saif S."/>
            <person name="Shea T."/>
            <person name="Sisk P."/>
            <person name="Stolte C."/>
            <person name="Sykes S."/>
            <person name="Wortman J."/>
            <person name="Nusbaum C."/>
            <person name="Birren B."/>
        </authorList>
    </citation>
    <scope>NUCLEOTIDE SEQUENCE [LARGE SCALE GENOMIC DNA]</scope>
    <source>
        <strain evidence="5">ATCC 50505</strain>
    </source>
</reference>
<organism evidence="4 5">
    <name type="scientific">Vittaforma corneae (strain ATCC 50505)</name>
    <name type="common">Microsporidian parasite</name>
    <name type="synonym">Nosema corneum</name>
    <dbReference type="NCBI Taxonomy" id="993615"/>
    <lineage>
        <taxon>Eukaryota</taxon>
        <taxon>Fungi</taxon>
        <taxon>Fungi incertae sedis</taxon>
        <taxon>Microsporidia</taxon>
        <taxon>Nosematidae</taxon>
        <taxon>Vittaforma</taxon>
    </lineage>
</organism>
<dbReference type="SUPFAM" id="SSF53383">
    <property type="entry name" value="PLP-dependent transferases"/>
    <property type="match status" value="1"/>
</dbReference>
<dbReference type="RefSeq" id="XP_007604382.1">
    <property type="nucleotide sequence ID" value="XM_007604320.1"/>
</dbReference>
<comment type="similarity">
    <text evidence="2">Belongs to the class-V pyridoxal-phosphate-dependent aminotransferase family. NifS/IscS subfamily.</text>
</comment>
<dbReference type="AlphaFoldDB" id="L2GMN8"/>
<dbReference type="GO" id="GO:0005829">
    <property type="term" value="C:cytosol"/>
    <property type="evidence" value="ECO:0007669"/>
    <property type="project" value="TreeGrafter"/>
</dbReference>
<evidence type="ECO:0000256" key="1">
    <source>
        <dbReference type="ARBA" id="ARBA00001933"/>
    </source>
</evidence>